<keyword evidence="5" id="KW-0732">Signal</keyword>
<sequence>MSLAQACRLALGMIALAAPIMVNAADSVALSGHVEIATGHKPISGARVEIREIRAVTTTDANGNYQLQGVAPGAYTLVVKVDGQRALQRKITVDAGTPAMENFVLGADVKSLDQINVSAPVTADMEARAVQQQAPNMIFVQPAAAIERLPDVNAGEAVRRLPGVSLETDTGEGRFVNIRGLDADLNSTTFDGVRLMPTNVSTPTGGGRAVAFDSIPAGLVGALTITNTNLPEQDAEALGGTVEITSKTMPRDRDQFVDLQLGTGLENLRDTPIKDYELTGGFRFGPDKNYKPFTFIGTVNYYQDHRGIDDVEAGYVDQQGSGVPDKAFTDLDQRYYNYQRTRHGYGAELDFQPDDDDKWYARYFDAGYTERKSRDSLILDFAGAPVADPNNPNGLIDDATYTKSAEHEKEMIDSRVMILGGQNNFGSWRTDYHLAMSIGSYNKPYDYGINFANGTPNPSNPDGSGASIVSYDNITNPNYPSYSILQGQNPTNPNGYTLNDFSNGTEHDHDQEYSIGDNVTIPTSFFAQSNNEYLKFGVNARMRERNNSQQNFDYNPAALPFSQFAMGQPITYYDNHYSIGPLINPQALINYFSANPGQFVENSANDFLGDLQSHGHDSENIYAGYGEYAFQPMEKLSLLAGVRYELTNAQYEGLNILTSNGALVSYSPNIVNRNYGNFFPTVQAKYSFDTDLIGRVVYSKTIARPGFQQVTPSTQVDDVNDVVSQGNPTLKPTYSDNFDMSLEYYLPEGGLAYAGVFDKQLTNYIVQTGVIQTVTNPVGILDVFAPGTQVTFSSYENISSAWARGVQLVYVDRFRWLPGVLSGLGVNTNYTYVDSRIQIHPGVYSLLPSTSRNTANFALTYDYAGLRLDLGAYYESKNIFTVGGPLYTNADGTPANVYADQYSSARTSLDFGASYAFNDTFSVYFGAKNLTNTKLRFTETAANNRPIQREFYDQTFTAGVRIHL</sequence>
<gene>
    <name evidence="8" type="ORF">DWU99_17110</name>
</gene>
<dbReference type="SUPFAM" id="SSF49452">
    <property type="entry name" value="Starch-binding domain-like"/>
    <property type="match status" value="1"/>
</dbReference>
<dbReference type="EMBL" id="QRBF01000007">
    <property type="protein sequence ID" value="RDS81393.1"/>
    <property type="molecule type" value="Genomic_DNA"/>
</dbReference>
<feature type="domain" description="TonB-dependent receptor-like beta-barrel" evidence="6">
    <location>
        <begin position="458"/>
        <end position="930"/>
    </location>
</feature>
<dbReference type="InterPro" id="IPR036942">
    <property type="entry name" value="Beta-barrel_TonB_sf"/>
</dbReference>
<dbReference type="Pfam" id="PF00593">
    <property type="entry name" value="TonB_dep_Rec_b-barrel"/>
    <property type="match status" value="1"/>
</dbReference>
<keyword evidence="9" id="KW-1185">Reference proteome</keyword>
<dbReference type="Gene3D" id="2.60.40.1120">
    <property type="entry name" value="Carboxypeptidase-like, regulatory domain"/>
    <property type="match status" value="1"/>
</dbReference>
<dbReference type="InterPro" id="IPR010104">
    <property type="entry name" value="TonB_rcpt_bac"/>
</dbReference>
<evidence type="ECO:0000313" key="9">
    <source>
        <dbReference type="Proteomes" id="UP000255334"/>
    </source>
</evidence>
<dbReference type="InterPro" id="IPR012910">
    <property type="entry name" value="Plug_dom"/>
</dbReference>
<dbReference type="OrthoDB" id="8727862at2"/>
<dbReference type="NCBIfam" id="TIGR01782">
    <property type="entry name" value="TonB-Xanth-Caul"/>
    <property type="match status" value="1"/>
</dbReference>
<organism evidence="8 9">
    <name type="scientific">Dyella psychrodurans</name>
    <dbReference type="NCBI Taxonomy" id="1927960"/>
    <lineage>
        <taxon>Bacteria</taxon>
        <taxon>Pseudomonadati</taxon>
        <taxon>Pseudomonadota</taxon>
        <taxon>Gammaproteobacteria</taxon>
        <taxon>Lysobacterales</taxon>
        <taxon>Rhodanobacteraceae</taxon>
        <taxon>Dyella</taxon>
    </lineage>
</organism>
<dbReference type="AlphaFoldDB" id="A0A370WYZ9"/>
<evidence type="ECO:0000256" key="2">
    <source>
        <dbReference type="ARBA" id="ARBA00023136"/>
    </source>
</evidence>
<dbReference type="SUPFAM" id="SSF56935">
    <property type="entry name" value="Porins"/>
    <property type="match status" value="1"/>
</dbReference>
<comment type="subcellular location">
    <subcellularLocation>
        <location evidence="1 4">Cell outer membrane</location>
    </subcellularLocation>
</comment>
<feature type="signal peptide" evidence="5">
    <location>
        <begin position="1"/>
        <end position="24"/>
    </location>
</feature>
<feature type="domain" description="TonB-dependent receptor plug" evidence="7">
    <location>
        <begin position="131"/>
        <end position="240"/>
    </location>
</feature>
<dbReference type="PANTHER" id="PTHR40980">
    <property type="entry name" value="PLUG DOMAIN-CONTAINING PROTEIN"/>
    <property type="match status" value="1"/>
</dbReference>
<dbReference type="Pfam" id="PF13620">
    <property type="entry name" value="CarboxypepD_reg"/>
    <property type="match status" value="1"/>
</dbReference>
<evidence type="ECO:0000313" key="8">
    <source>
        <dbReference type="EMBL" id="RDS81393.1"/>
    </source>
</evidence>
<dbReference type="InterPro" id="IPR000531">
    <property type="entry name" value="Beta-barrel_TonB"/>
</dbReference>
<evidence type="ECO:0000259" key="6">
    <source>
        <dbReference type="Pfam" id="PF00593"/>
    </source>
</evidence>
<dbReference type="GO" id="GO:0009279">
    <property type="term" value="C:cell outer membrane"/>
    <property type="evidence" value="ECO:0007669"/>
    <property type="project" value="UniProtKB-SubCell"/>
</dbReference>
<evidence type="ECO:0000256" key="5">
    <source>
        <dbReference type="SAM" id="SignalP"/>
    </source>
</evidence>
<protein>
    <submittedName>
        <fullName evidence="8">TonB-dependent receptor</fullName>
    </submittedName>
</protein>
<reference evidence="8 9" key="1">
    <citation type="submission" date="2018-07" db="EMBL/GenBank/DDBJ databases">
        <title>Dyella monticola sp. nov. and Dyella psychrodurans sp. nov. isolated from monsoon evergreen broad-leaved forest soil of Dinghu Mountain, China.</title>
        <authorList>
            <person name="Gao Z."/>
            <person name="Qiu L."/>
        </authorList>
    </citation>
    <scope>NUCLEOTIDE SEQUENCE [LARGE SCALE GENOMIC DNA]</scope>
    <source>
        <strain evidence="8 9">4MSK11</strain>
    </source>
</reference>
<keyword evidence="8" id="KW-0675">Receptor</keyword>
<evidence type="ECO:0000256" key="1">
    <source>
        <dbReference type="ARBA" id="ARBA00004442"/>
    </source>
</evidence>
<dbReference type="InterPro" id="IPR037066">
    <property type="entry name" value="Plug_dom_sf"/>
</dbReference>
<accession>A0A370WYZ9</accession>
<evidence type="ECO:0000256" key="3">
    <source>
        <dbReference type="ARBA" id="ARBA00023237"/>
    </source>
</evidence>
<dbReference type="RefSeq" id="WP_115479298.1">
    <property type="nucleotide sequence ID" value="NZ_QRBF01000007.1"/>
</dbReference>
<keyword evidence="3" id="KW-0998">Cell outer membrane</keyword>
<dbReference type="Gene3D" id="2.170.130.10">
    <property type="entry name" value="TonB-dependent receptor, plug domain"/>
    <property type="match status" value="1"/>
</dbReference>
<comment type="similarity">
    <text evidence="4">Belongs to the TonB-dependent receptor family.</text>
</comment>
<evidence type="ECO:0000259" key="7">
    <source>
        <dbReference type="Pfam" id="PF07715"/>
    </source>
</evidence>
<comment type="caution">
    <text evidence="8">The sequence shown here is derived from an EMBL/GenBank/DDBJ whole genome shotgun (WGS) entry which is preliminary data.</text>
</comment>
<keyword evidence="4" id="KW-0798">TonB box</keyword>
<dbReference type="PANTHER" id="PTHR40980:SF4">
    <property type="entry name" value="TONB-DEPENDENT RECEPTOR-LIKE BETA-BARREL DOMAIN-CONTAINING PROTEIN"/>
    <property type="match status" value="1"/>
</dbReference>
<name>A0A370WYZ9_9GAMM</name>
<keyword evidence="2 4" id="KW-0472">Membrane</keyword>
<feature type="chain" id="PRO_5016951546" evidence="5">
    <location>
        <begin position="25"/>
        <end position="964"/>
    </location>
</feature>
<proteinExistence type="inferred from homology"/>
<evidence type="ECO:0000256" key="4">
    <source>
        <dbReference type="RuleBase" id="RU003357"/>
    </source>
</evidence>
<dbReference type="InterPro" id="IPR013784">
    <property type="entry name" value="Carb-bd-like_fold"/>
</dbReference>
<dbReference type="Pfam" id="PF07715">
    <property type="entry name" value="Plug"/>
    <property type="match status" value="1"/>
</dbReference>
<dbReference type="Gene3D" id="2.40.170.20">
    <property type="entry name" value="TonB-dependent receptor, beta-barrel domain"/>
    <property type="match status" value="1"/>
</dbReference>
<dbReference type="GO" id="GO:0030246">
    <property type="term" value="F:carbohydrate binding"/>
    <property type="evidence" value="ECO:0007669"/>
    <property type="project" value="InterPro"/>
</dbReference>
<dbReference type="Proteomes" id="UP000255334">
    <property type="component" value="Unassembled WGS sequence"/>
</dbReference>